<dbReference type="Pfam" id="PF00168">
    <property type="entry name" value="C2"/>
    <property type="match status" value="1"/>
</dbReference>
<dbReference type="CDD" id="cd00030">
    <property type="entry name" value="C2"/>
    <property type="match status" value="1"/>
</dbReference>
<dbReference type="SUPFAM" id="SSF49562">
    <property type="entry name" value="C2 domain (Calcium/lipid-binding domain, CaLB)"/>
    <property type="match status" value="1"/>
</dbReference>
<dbReference type="PROSITE" id="PS50088">
    <property type="entry name" value="ANK_REPEAT"/>
    <property type="match status" value="2"/>
</dbReference>
<dbReference type="PANTHER" id="PTHR39666">
    <property type="entry name" value="RANBP2-TYPE DOMAIN-CONTAINING PROTEIN"/>
    <property type="match status" value="1"/>
</dbReference>
<dbReference type="Pfam" id="PF12796">
    <property type="entry name" value="Ank_2"/>
    <property type="match status" value="1"/>
</dbReference>
<feature type="compositionally biased region" description="Polar residues" evidence="2">
    <location>
        <begin position="489"/>
        <end position="503"/>
    </location>
</feature>
<feature type="compositionally biased region" description="Basic and acidic residues" evidence="2">
    <location>
        <begin position="443"/>
        <end position="455"/>
    </location>
</feature>
<feature type="compositionally biased region" description="Low complexity" evidence="2">
    <location>
        <begin position="418"/>
        <end position="427"/>
    </location>
</feature>
<dbReference type="InterPro" id="IPR002110">
    <property type="entry name" value="Ankyrin_rpt"/>
</dbReference>
<feature type="region of interest" description="Disordered" evidence="2">
    <location>
        <begin position="271"/>
        <end position="319"/>
    </location>
</feature>
<evidence type="ECO:0000259" key="3">
    <source>
        <dbReference type="PROSITE" id="PS50004"/>
    </source>
</evidence>
<dbReference type="InterPro" id="IPR035892">
    <property type="entry name" value="C2_domain_sf"/>
</dbReference>
<feature type="compositionally biased region" description="Polar residues" evidence="2">
    <location>
        <begin position="392"/>
        <end position="409"/>
    </location>
</feature>
<dbReference type="InterPro" id="IPR036770">
    <property type="entry name" value="Ankyrin_rpt-contain_sf"/>
</dbReference>
<proteinExistence type="predicted"/>
<feature type="repeat" description="ANK" evidence="1">
    <location>
        <begin position="556"/>
        <end position="578"/>
    </location>
</feature>
<feature type="domain" description="C2" evidence="3">
    <location>
        <begin position="1"/>
        <end position="108"/>
    </location>
</feature>
<evidence type="ECO:0000256" key="2">
    <source>
        <dbReference type="SAM" id="MobiDB-lite"/>
    </source>
</evidence>
<accession>G0UQG8</accession>
<evidence type="ECO:0000313" key="4">
    <source>
        <dbReference type="EMBL" id="CCC91629.1"/>
    </source>
</evidence>
<dbReference type="Gene3D" id="1.25.40.20">
    <property type="entry name" value="Ankyrin repeat-containing domain"/>
    <property type="match status" value="1"/>
</dbReference>
<dbReference type="SUPFAM" id="SSF48403">
    <property type="entry name" value="Ankyrin repeat"/>
    <property type="match status" value="1"/>
</dbReference>
<feature type="compositionally biased region" description="Low complexity" evidence="2">
    <location>
        <begin position="355"/>
        <end position="370"/>
    </location>
</feature>
<dbReference type="InterPro" id="IPR000008">
    <property type="entry name" value="C2_dom"/>
</dbReference>
<protein>
    <recommendedName>
        <fullName evidence="3">C2 domain-containing protein</fullName>
    </recommendedName>
</protein>
<feature type="region of interest" description="Disordered" evidence="2">
    <location>
        <begin position="355"/>
        <end position="507"/>
    </location>
</feature>
<feature type="compositionally biased region" description="Polar residues" evidence="2">
    <location>
        <begin position="296"/>
        <end position="305"/>
    </location>
</feature>
<feature type="repeat" description="ANK" evidence="1">
    <location>
        <begin position="595"/>
        <end position="615"/>
    </location>
</feature>
<dbReference type="EMBL" id="HE575320">
    <property type="protein sequence ID" value="CCC91629.1"/>
    <property type="molecule type" value="Genomic_DNA"/>
</dbReference>
<sequence>MNADGSIQRARVGVVVHRAESLVGLGATGLSNPFVSVSVGQVVFSTPAVQNSVNPSFEASFSFPDCPIPTILTLRVLHQENGGQESMLGSATLTLFSPSSMARRTLQLGHGGDVQLSQKARDGCGSLDISYEVVASAAGAVPLAEKKPPTDIDLPSFLRGDDGPGDLTSAYTALSATPPPAAAVPVPPTFGAVPPPPAAAVPVPPTFGAVPPPPAAAVPAPPTFGAVPPPPAAAVPAPPTFGAVPPPPAAAVPAPPTFGAVPPPPAAAVPAPPTFGAVPPPPAAAVDIGSRHEQQQETGGSSSVGTDKPLEKQAQSICSTRSEAYTSTAQQAEHSTSTVVSNAYTRQIKHLIWPSSTETSSSIHTSSESSGDTPLVPPQPQKASGPPAGGVSPTSSASNPATVSVQGSDKSQKRVKIATTTTTTTTATKERPSSAAPTTDSKPPVRRESEAERSRPRSAATPSRDGRRPSPVQGSRSCSFSRYRAPSGKRNNTFTSQGTTSLSAGVRAPGSQNPTIYQYAEELLAAAEQGDIAVFQRLREEDPQLSRGFENVRDYSGRTILHIAAWYGHVQVLKTLLQPAPLAPLLELRALRSVNGNTILHSAAQAGRVDVVQWLRFSTTSASLIGLRNSQGITATDCAREAGFMSIAVMLGETA</sequence>
<dbReference type="PROSITE" id="PS50004">
    <property type="entry name" value="C2"/>
    <property type="match status" value="1"/>
</dbReference>
<dbReference type="PROSITE" id="PS50297">
    <property type="entry name" value="ANK_REP_REGION"/>
    <property type="match status" value="2"/>
</dbReference>
<dbReference type="SMART" id="SM00239">
    <property type="entry name" value="C2"/>
    <property type="match status" value="1"/>
</dbReference>
<gene>
    <name evidence="4" type="ORF">TCIL3000_7_4430</name>
</gene>
<organism evidence="4">
    <name type="scientific">Trypanosoma congolense (strain IL3000)</name>
    <dbReference type="NCBI Taxonomy" id="1068625"/>
    <lineage>
        <taxon>Eukaryota</taxon>
        <taxon>Discoba</taxon>
        <taxon>Euglenozoa</taxon>
        <taxon>Kinetoplastea</taxon>
        <taxon>Metakinetoplastina</taxon>
        <taxon>Trypanosomatida</taxon>
        <taxon>Trypanosomatidae</taxon>
        <taxon>Trypanosoma</taxon>
        <taxon>Nannomonas</taxon>
    </lineage>
</organism>
<dbReference type="AlphaFoldDB" id="G0UQG8"/>
<dbReference type="PANTHER" id="PTHR39666:SF5">
    <property type="entry name" value="C2 DOMAIN-CONTAINING PROTEIN"/>
    <property type="match status" value="1"/>
</dbReference>
<dbReference type="Gene3D" id="2.60.40.150">
    <property type="entry name" value="C2 domain"/>
    <property type="match status" value="1"/>
</dbReference>
<reference evidence="4" key="1">
    <citation type="journal article" date="2012" name="Proc. Natl. Acad. Sci. U.S.A.">
        <title>Antigenic diversity is generated by distinct evolutionary mechanisms in African trypanosome species.</title>
        <authorList>
            <person name="Jackson A.P."/>
            <person name="Berry A."/>
            <person name="Aslett M."/>
            <person name="Allison H.C."/>
            <person name="Burton P."/>
            <person name="Vavrova-Anderson J."/>
            <person name="Brown R."/>
            <person name="Browne H."/>
            <person name="Corton N."/>
            <person name="Hauser H."/>
            <person name="Gamble J."/>
            <person name="Gilderthorp R."/>
            <person name="Marcello L."/>
            <person name="McQuillan J."/>
            <person name="Otto T.D."/>
            <person name="Quail M.A."/>
            <person name="Sanders M.J."/>
            <person name="van Tonder A."/>
            <person name="Ginger M.L."/>
            <person name="Field M.C."/>
            <person name="Barry J.D."/>
            <person name="Hertz-Fowler C."/>
            <person name="Berriman M."/>
        </authorList>
    </citation>
    <scope>NUCLEOTIDE SEQUENCE</scope>
    <source>
        <strain evidence="4">IL3000</strain>
    </source>
</reference>
<dbReference type="PRINTS" id="PR01217">
    <property type="entry name" value="PRICHEXTENSN"/>
</dbReference>
<dbReference type="SMART" id="SM00248">
    <property type="entry name" value="ANK"/>
    <property type="match status" value="2"/>
</dbReference>
<name>G0UQG8_TRYCI</name>
<dbReference type="VEuPathDB" id="TriTrypDB:TcIL3000_7_4430"/>
<keyword evidence="1" id="KW-0040">ANK repeat</keyword>
<evidence type="ECO:0000256" key="1">
    <source>
        <dbReference type="PROSITE-ProRule" id="PRU00023"/>
    </source>
</evidence>
<feature type="compositionally biased region" description="Pro residues" evidence="2">
    <location>
        <begin position="271"/>
        <end position="283"/>
    </location>
</feature>